<dbReference type="Proteomes" id="UP000823775">
    <property type="component" value="Unassembled WGS sequence"/>
</dbReference>
<accession>A0ABS8WL80</accession>
<name>A0ABS8WL80_DATST</name>
<comment type="caution">
    <text evidence="1">The sequence shown here is derived from an EMBL/GenBank/DDBJ whole genome shotgun (WGS) entry which is preliminary data.</text>
</comment>
<keyword evidence="2" id="KW-1185">Reference proteome</keyword>
<evidence type="ECO:0000313" key="2">
    <source>
        <dbReference type="Proteomes" id="UP000823775"/>
    </source>
</evidence>
<organism evidence="1 2">
    <name type="scientific">Datura stramonium</name>
    <name type="common">Jimsonweed</name>
    <name type="synonym">Common thornapple</name>
    <dbReference type="NCBI Taxonomy" id="4076"/>
    <lineage>
        <taxon>Eukaryota</taxon>
        <taxon>Viridiplantae</taxon>
        <taxon>Streptophyta</taxon>
        <taxon>Embryophyta</taxon>
        <taxon>Tracheophyta</taxon>
        <taxon>Spermatophyta</taxon>
        <taxon>Magnoliopsida</taxon>
        <taxon>eudicotyledons</taxon>
        <taxon>Gunneridae</taxon>
        <taxon>Pentapetalae</taxon>
        <taxon>asterids</taxon>
        <taxon>lamiids</taxon>
        <taxon>Solanales</taxon>
        <taxon>Solanaceae</taxon>
        <taxon>Solanoideae</taxon>
        <taxon>Datureae</taxon>
        <taxon>Datura</taxon>
    </lineage>
</organism>
<dbReference type="EMBL" id="JACEIK010007874">
    <property type="protein sequence ID" value="MCE3050744.1"/>
    <property type="molecule type" value="Genomic_DNA"/>
</dbReference>
<proteinExistence type="predicted"/>
<evidence type="ECO:0008006" key="3">
    <source>
        <dbReference type="Google" id="ProtNLM"/>
    </source>
</evidence>
<gene>
    <name evidence="1" type="ORF">HAX54_047986</name>
</gene>
<sequence>MEGHEWEICKVCWGPKLTDFHCKYELSYFDEGDNINLRNWISNIVFPNLKNVKLVGCTETCPKEYWCEGGDKLFKLSKFLIKNAVDLKKFVVVGKRRKCWNCSESCVSRCLSVLAKKLLDIPRSSKNLLITYEESALHD</sequence>
<evidence type="ECO:0000313" key="1">
    <source>
        <dbReference type="EMBL" id="MCE3050744.1"/>
    </source>
</evidence>
<protein>
    <recommendedName>
        <fullName evidence="3">FBD domain-containing protein</fullName>
    </recommendedName>
</protein>
<reference evidence="1 2" key="1">
    <citation type="journal article" date="2021" name="BMC Genomics">
        <title>Datura genome reveals duplications of psychoactive alkaloid biosynthetic genes and high mutation rate following tissue culture.</title>
        <authorList>
            <person name="Rajewski A."/>
            <person name="Carter-House D."/>
            <person name="Stajich J."/>
            <person name="Litt A."/>
        </authorList>
    </citation>
    <scope>NUCLEOTIDE SEQUENCE [LARGE SCALE GENOMIC DNA]</scope>
    <source>
        <strain evidence="1">AR-01</strain>
    </source>
</reference>